<evidence type="ECO:0008006" key="3">
    <source>
        <dbReference type="Google" id="ProtNLM"/>
    </source>
</evidence>
<dbReference type="EMBL" id="VTPC01001470">
    <property type="protein sequence ID" value="KAF2901857.1"/>
    <property type="molecule type" value="Genomic_DNA"/>
</dbReference>
<dbReference type="Proteomes" id="UP000801492">
    <property type="component" value="Unassembled WGS sequence"/>
</dbReference>
<keyword evidence="2" id="KW-1185">Reference proteome</keyword>
<name>A0A8K0GHG4_IGNLU</name>
<sequence length="437" mass="50136">MQDKIDLGLSLLDRWRVKPNRKTRPVVDHHTVGRQMFCHTVDSSFADRHRWAVDDITAIIKSDKARGIASKGIQGVVRRSMSHRKELEQRRTAFKFVISKGQDLVIGIMYYAENEEPTHRYGVAIIIDKETNKSDHIIVIELKAEQENVNIIQACTQTAEKKGTEIKDVYEQLETVLKSTKKADITIVIMEDCNAKVGKTKTEGCTGDHGLEERNERGERLIELCQNQKLRKETDKARKEWLAEECEEIQDIDRIRRHDLVCNRIKGWTLDGRKMVGRCREVEDKDDKGDASQIMLKEASYGLAVARIKRIQQVDRPTELHAEVSRIGYGAALIQKCEAIRTLEPLEIVQSLKRFYAHFPEVQFIINLPEQLRDDEIDTNHNLEKDGMLYHKCVNANGTTNFRILAVEKHASNSGVNFADSSHAEEHIVTEDWADNE</sequence>
<accession>A0A8K0GHG4</accession>
<comment type="caution">
    <text evidence="1">The sequence shown here is derived from an EMBL/GenBank/DDBJ whole genome shotgun (WGS) entry which is preliminary data.</text>
</comment>
<dbReference type="InterPro" id="IPR036691">
    <property type="entry name" value="Endo/exonu/phosph_ase_sf"/>
</dbReference>
<gene>
    <name evidence="1" type="ORF">ILUMI_04332</name>
</gene>
<evidence type="ECO:0000313" key="2">
    <source>
        <dbReference type="Proteomes" id="UP000801492"/>
    </source>
</evidence>
<proteinExistence type="predicted"/>
<evidence type="ECO:0000313" key="1">
    <source>
        <dbReference type="EMBL" id="KAF2901857.1"/>
    </source>
</evidence>
<dbReference type="Gene3D" id="3.60.10.10">
    <property type="entry name" value="Endonuclease/exonuclease/phosphatase"/>
    <property type="match status" value="1"/>
</dbReference>
<protein>
    <recommendedName>
        <fullName evidence="3">Craniofacial development protein 2-like</fullName>
    </recommendedName>
</protein>
<reference evidence="1" key="1">
    <citation type="submission" date="2019-08" db="EMBL/GenBank/DDBJ databases">
        <title>The genome of the North American firefly Photinus pyralis.</title>
        <authorList>
            <consortium name="Photinus pyralis genome working group"/>
            <person name="Fallon T.R."/>
            <person name="Sander Lower S.E."/>
            <person name="Weng J.-K."/>
        </authorList>
    </citation>
    <scope>NUCLEOTIDE SEQUENCE</scope>
    <source>
        <strain evidence="1">TRF0915ILg1</strain>
        <tissue evidence="1">Whole body</tissue>
    </source>
</reference>
<dbReference type="OrthoDB" id="10677104at2759"/>
<organism evidence="1 2">
    <name type="scientific">Ignelater luminosus</name>
    <name type="common">Cucubano</name>
    <name type="synonym">Pyrophorus luminosus</name>
    <dbReference type="NCBI Taxonomy" id="2038154"/>
    <lineage>
        <taxon>Eukaryota</taxon>
        <taxon>Metazoa</taxon>
        <taxon>Ecdysozoa</taxon>
        <taxon>Arthropoda</taxon>
        <taxon>Hexapoda</taxon>
        <taxon>Insecta</taxon>
        <taxon>Pterygota</taxon>
        <taxon>Neoptera</taxon>
        <taxon>Endopterygota</taxon>
        <taxon>Coleoptera</taxon>
        <taxon>Polyphaga</taxon>
        <taxon>Elateriformia</taxon>
        <taxon>Elateroidea</taxon>
        <taxon>Elateridae</taxon>
        <taxon>Agrypninae</taxon>
        <taxon>Pyrophorini</taxon>
        <taxon>Ignelater</taxon>
    </lineage>
</organism>
<dbReference type="AlphaFoldDB" id="A0A8K0GHG4"/>